<evidence type="ECO:0000313" key="2">
    <source>
        <dbReference type="EMBL" id="GGZ50445.1"/>
    </source>
</evidence>
<reference evidence="2" key="1">
    <citation type="journal article" date="2014" name="Int. J. Syst. Evol. Microbiol.">
        <title>Complete genome sequence of Corynebacterium casei LMG S-19264T (=DSM 44701T), isolated from a smear-ripened cheese.</title>
        <authorList>
            <consortium name="US DOE Joint Genome Institute (JGI-PGF)"/>
            <person name="Walter F."/>
            <person name="Albersmeier A."/>
            <person name="Kalinowski J."/>
            <person name="Ruckert C."/>
        </authorList>
    </citation>
    <scope>NUCLEOTIDE SEQUENCE</scope>
    <source>
        <strain evidence="2">JCM 4834</strain>
    </source>
</reference>
<gene>
    <name evidence="2" type="ORF">GCM10010371_07480</name>
</gene>
<feature type="compositionally biased region" description="Low complexity" evidence="1">
    <location>
        <begin position="24"/>
        <end position="33"/>
    </location>
</feature>
<protein>
    <submittedName>
        <fullName evidence="2">Uncharacterized protein</fullName>
    </submittedName>
</protein>
<evidence type="ECO:0000256" key="1">
    <source>
        <dbReference type="SAM" id="MobiDB-lite"/>
    </source>
</evidence>
<feature type="region of interest" description="Disordered" evidence="1">
    <location>
        <begin position="1"/>
        <end position="77"/>
    </location>
</feature>
<dbReference type="Proteomes" id="UP000634660">
    <property type="component" value="Unassembled WGS sequence"/>
</dbReference>
<sequence>MTGLMGAEPEDLRVRDDDGRGEQEAQQAQAVVPPREELGHRPARPAKTGRTGTTVWHDAPPERFPEGARSSGQIKGPFSLCGERAACQRTSRVPGARRATGDAAAA</sequence>
<comment type="caution">
    <text evidence="2">The sequence shown here is derived from an EMBL/GenBank/DDBJ whole genome shotgun (WGS) entry which is preliminary data.</text>
</comment>
<dbReference type="EMBL" id="BMVX01000002">
    <property type="protein sequence ID" value="GGZ50445.1"/>
    <property type="molecule type" value="Genomic_DNA"/>
</dbReference>
<reference evidence="2" key="2">
    <citation type="submission" date="2020-09" db="EMBL/GenBank/DDBJ databases">
        <authorList>
            <person name="Sun Q."/>
            <person name="Ohkuma M."/>
        </authorList>
    </citation>
    <scope>NUCLEOTIDE SEQUENCE</scope>
    <source>
        <strain evidence="2">JCM 4834</strain>
    </source>
</reference>
<dbReference type="AlphaFoldDB" id="A0A918UZU0"/>
<name>A0A918UZU0_9ACTN</name>
<feature type="region of interest" description="Disordered" evidence="1">
    <location>
        <begin position="87"/>
        <end position="106"/>
    </location>
</feature>
<feature type="compositionally biased region" description="Low complexity" evidence="1">
    <location>
        <begin position="96"/>
        <end position="106"/>
    </location>
</feature>
<evidence type="ECO:0000313" key="3">
    <source>
        <dbReference type="Proteomes" id="UP000634660"/>
    </source>
</evidence>
<accession>A0A918UZU0</accession>
<organism evidence="2 3">
    <name type="scientific">Streptomyces subrutilus</name>
    <dbReference type="NCBI Taxonomy" id="36818"/>
    <lineage>
        <taxon>Bacteria</taxon>
        <taxon>Bacillati</taxon>
        <taxon>Actinomycetota</taxon>
        <taxon>Actinomycetes</taxon>
        <taxon>Kitasatosporales</taxon>
        <taxon>Streptomycetaceae</taxon>
        <taxon>Streptomyces</taxon>
    </lineage>
</organism>
<feature type="compositionally biased region" description="Basic and acidic residues" evidence="1">
    <location>
        <begin position="10"/>
        <end position="23"/>
    </location>
</feature>
<proteinExistence type="predicted"/>